<dbReference type="AlphaFoldDB" id="A0A402B9Y9"/>
<proteinExistence type="predicted"/>
<dbReference type="Proteomes" id="UP000287171">
    <property type="component" value="Unassembled WGS sequence"/>
</dbReference>
<dbReference type="RefSeq" id="WP_126628381.1">
    <property type="nucleotide sequence ID" value="NZ_BIFT01000001.1"/>
</dbReference>
<organism evidence="1 2">
    <name type="scientific">Dictyobacter alpinus</name>
    <dbReference type="NCBI Taxonomy" id="2014873"/>
    <lineage>
        <taxon>Bacteria</taxon>
        <taxon>Bacillati</taxon>
        <taxon>Chloroflexota</taxon>
        <taxon>Ktedonobacteria</taxon>
        <taxon>Ktedonobacterales</taxon>
        <taxon>Dictyobacteraceae</taxon>
        <taxon>Dictyobacter</taxon>
    </lineage>
</organism>
<evidence type="ECO:0000313" key="2">
    <source>
        <dbReference type="Proteomes" id="UP000287171"/>
    </source>
</evidence>
<comment type="caution">
    <text evidence="1">The sequence shown here is derived from an EMBL/GenBank/DDBJ whole genome shotgun (WGS) entry which is preliminary data.</text>
</comment>
<reference evidence="2" key="1">
    <citation type="submission" date="2018-12" db="EMBL/GenBank/DDBJ databases">
        <title>Tengunoibacter tsumagoiensis gen. nov., sp. nov., Dictyobacter kobayashii sp. nov., D. alpinus sp. nov., and D. joshuensis sp. nov. and description of Dictyobacteraceae fam. nov. within the order Ktedonobacterales isolated from Tengu-no-mugimeshi.</title>
        <authorList>
            <person name="Wang C.M."/>
            <person name="Zheng Y."/>
            <person name="Sakai Y."/>
            <person name="Toyoda A."/>
            <person name="Minakuchi Y."/>
            <person name="Abe K."/>
            <person name="Yokota A."/>
            <person name="Yabe S."/>
        </authorList>
    </citation>
    <scope>NUCLEOTIDE SEQUENCE [LARGE SCALE GENOMIC DNA]</scope>
    <source>
        <strain evidence="2">Uno16</strain>
    </source>
</reference>
<protein>
    <recommendedName>
        <fullName evidence="3">Restriction endonuclease</fullName>
    </recommendedName>
</protein>
<evidence type="ECO:0000313" key="1">
    <source>
        <dbReference type="EMBL" id="GCE28127.1"/>
    </source>
</evidence>
<dbReference type="OrthoDB" id="7054049at2"/>
<accession>A0A402B9Y9</accession>
<gene>
    <name evidence="1" type="ORF">KDA_36110</name>
</gene>
<sequence length="359" mass="41706">MNNSSEQTPQERSNKVISLMNNFLEKAKHENYHHLDKDTSDKVELVFLSEIWGYRELILTIVIGRLLDEDYKASIELHKCHPRSIYEGPIRSVLSENSIPHRQSGILNIAKGAYRIDEQWISGKRDPIVPSAIVELVKKIDKMPKVDLENFAIVIHAEFLKIKLTAISVAQDDYERLSSQEPTSIRLIRQLDSLSIGHSTAYQYQRLIFQILKYLFEDTLVDGKLEEPTIFYTERRDIIFINEGENSFWRHVLNYYKGYFVMFETKNVQELTMKDIDQVATYIGKHLGSIGFLITRKQPGQNIVLKTYAVCNHSGEIPPKTILILSDNDIKQMISLKQEGQNPNMYMRNLLREFVIKIQ</sequence>
<name>A0A402B9Y9_9CHLR</name>
<keyword evidence="2" id="KW-1185">Reference proteome</keyword>
<dbReference type="EMBL" id="BIFT01000001">
    <property type="protein sequence ID" value="GCE28127.1"/>
    <property type="molecule type" value="Genomic_DNA"/>
</dbReference>
<evidence type="ECO:0008006" key="3">
    <source>
        <dbReference type="Google" id="ProtNLM"/>
    </source>
</evidence>